<feature type="domain" description="Core-binding (CB)" evidence="6">
    <location>
        <begin position="16"/>
        <end position="95"/>
    </location>
</feature>
<dbReference type="InterPro" id="IPR013762">
    <property type="entry name" value="Integrase-like_cat_sf"/>
</dbReference>
<evidence type="ECO:0000256" key="1">
    <source>
        <dbReference type="ARBA" id="ARBA00008857"/>
    </source>
</evidence>
<name>A0ABP2HSP8_9BACT</name>
<evidence type="ECO:0000256" key="3">
    <source>
        <dbReference type="ARBA" id="ARBA00023172"/>
    </source>
</evidence>
<dbReference type="PROSITE" id="PS51898">
    <property type="entry name" value="TYR_RECOMBINASE"/>
    <property type="match status" value="1"/>
</dbReference>
<feature type="domain" description="Tyr recombinase" evidence="5">
    <location>
        <begin position="117"/>
        <end position="298"/>
    </location>
</feature>
<evidence type="ECO:0000259" key="5">
    <source>
        <dbReference type="PROSITE" id="PS51898"/>
    </source>
</evidence>
<dbReference type="RefSeq" id="WP_009165217.1">
    <property type="nucleotide sequence ID" value="NZ_ADFP01000085.1"/>
</dbReference>
<dbReference type="InterPro" id="IPR050090">
    <property type="entry name" value="Tyrosine_recombinase_XerCD"/>
</dbReference>
<dbReference type="Gene3D" id="1.10.443.10">
    <property type="entry name" value="Intergrase catalytic core"/>
    <property type="match status" value="1"/>
</dbReference>
<dbReference type="Pfam" id="PF00589">
    <property type="entry name" value="Phage_integrase"/>
    <property type="match status" value="1"/>
</dbReference>
<reference evidence="7 8" key="1">
    <citation type="submission" date="2009-12" db="EMBL/GenBank/DDBJ databases">
        <authorList>
            <person name="Shrivastava S."/>
            <person name="Madupu R."/>
            <person name="Durkin A.S."/>
            <person name="Torralba M."/>
            <person name="Methe B."/>
            <person name="Sutton G.G."/>
            <person name="Strausberg R.L."/>
            <person name="Nelson K.E."/>
        </authorList>
    </citation>
    <scope>NUCLEOTIDE SEQUENCE [LARGE SCALE GENOMIC DNA]</scope>
    <source>
        <strain evidence="7 8">W5455</strain>
    </source>
</reference>
<protein>
    <submittedName>
        <fullName evidence="7">Site-specific recombinase, phage integrase family</fullName>
    </submittedName>
</protein>
<dbReference type="PROSITE" id="PS51900">
    <property type="entry name" value="CB"/>
    <property type="match status" value="1"/>
</dbReference>
<evidence type="ECO:0000313" key="7">
    <source>
        <dbReference type="EMBL" id="EFB90339.1"/>
    </source>
</evidence>
<sequence length="318" mass="36104">MTSARTLFLMSNGPVTSIDEAAQSFLTCKTAAKAAPKTCKEYAKTIRQFFAAFPQAWSSPLKMRTAFLSWLSQEVAPATYNLQLIYVRAFWRWCVEERIQPPEPDPFRGLKRRSAPGRFRDIDAAKVKELLALPDRSTWAGLRDYALILFTLDTAARPGEALQLLPADFNFSSLAVVIPAHAAKTREERIIPLSPTTAAALRHVIQRRPREWDAEMYVFASVTGRRFAVERWNDRLKGYRLKDGTTFKPYDLRHAACTLHLRAGMSGEVLQRLMGHHGPQMTQRYIHLTADDLRKEQALSSPVGRLVPARKRAPRKIK</sequence>
<dbReference type="InterPro" id="IPR010998">
    <property type="entry name" value="Integrase_recombinase_N"/>
</dbReference>
<dbReference type="SUPFAM" id="SSF56349">
    <property type="entry name" value="DNA breaking-rejoining enzymes"/>
    <property type="match status" value="1"/>
</dbReference>
<comment type="caution">
    <text evidence="7">The sequence shown here is derived from an EMBL/GenBank/DDBJ whole genome shotgun (WGS) entry which is preliminary data.</text>
</comment>
<accession>A0ABP2HSP8</accession>
<evidence type="ECO:0000256" key="4">
    <source>
        <dbReference type="PROSITE-ProRule" id="PRU01248"/>
    </source>
</evidence>
<dbReference type="Proteomes" id="UP000006462">
    <property type="component" value="Unassembled WGS sequence"/>
</dbReference>
<dbReference type="InterPro" id="IPR044068">
    <property type="entry name" value="CB"/>
</dbReference>
<gene>
    <name evidence="7" type="ORF">HMPREF7215_1676</name>
</gene>
<dbReference type="EMBL" id="ADFP01000085">
    <property type="protein sequence ID" value="EFB90339.1"/>
    <property type="molecule type" value="Genomic_DNA"/>
</dbReference>
<keyword evidence="3" id="KW-0233">DNA recombination</keyword>
<dbReference type="CDD" id="cd00397">
    <property type="entry name" value="DNA_BRE_C"/>
    <property type="match status" value="1"/>
</dbReference>
<organism evidence="7 8">
    <name type="scientific">Pyramidobacter piscolens W5455</name>
    <dbReference type="NCBI Taxonomy" id="352165"/>
    <lineage>
        <taxon>Bacteria</taxon>
        <taxon>Thermotogati</taxon>
        <taxon>Synergistota</taxon>
        <taxon>Synergistia</taxon>
        <taxon>Synergistales</taxon>
        <taxon>Dethiosulfovibrionaceae</taxon>
        <taxon>Pyramidobacter</taxon>
    </lineage>
</organism>
<proteinExistence type="inferred from homology"/>
<comment type="similarity">
    <text evidence="1">Belongs to the 'phage' integrase family.</text>
</comment>
<dbReference type="PANTHER" id="PTHR30349">
    <property type="entry name" value="PHAGE INTEGRASE-RELATED"/>
    <property type="match status" value="1"/>
</dbReference>
<keyword evidence="8" id="KW-1185">Reference proteome</keyword>
<evidence type="ECO:0000256" key="2">
    <source>
        <dbReference type="ARBA" id="ARBA00023125"/>
    </source>
</evidence>
<dbReference type="InterPro" id="IPR011010">
    <property type="entry name" value="DNA_brk_join_enz"/>
</dbReference>
<dbReference type="PANTHER" id="PTHR30349:SF41">
    <property type="entry name" value="INTEGRASE_RECOMBINASE PROTEIN MJ0367-RELATED"/>
    <property type="match status" value="1"/>
</dbReference>
<dbReference type="Gene3D" id="1.10.150.130">
    <property type="match status" value="1"/>
</dbReference>
<keyword evidence="2 4" id="KW-0238">DNA-binding</keyword>
<evidence type="ECO:0000259" key="6">
    <source>
        <dbReference type="PROSITE" id="PS51900"/>
    </source>
</evidence>
<dbReference type="InterPro" id="IPR002104">
    <property type="entry name" value="Integrase_catalytic"/>
</dbReference>
<evidence type="ECO:0000313" key="8">
    <source>
        <dbReference type="Proteomes" id="UP000006462"/>
    </source>
</evidence>